<dbReference type="RefSeq" id="WP_115993119.1">
    <property type="nucleotide sequence ID" value="NZ_QRDY01000006.1"/>
</dbReference>
<dbReference type="InterPro" id="IPR050264">
    <property type="entry name" value="Bact_CCA-adding_enz_type3_sf"/>
</dbReference>
<dbReference type="SUPFAM" id="SSF81301">
    <property type="entry name" value="Nucleotidyltransferase"/>
    <property type="match status" value="1"/>
</dbReference>
<evidence type="ECO:0000256" key="3">
    <source>
        <dbReference type="ARBA" id="ARBA00022694"/>
    </source>
</evidence>
<keyword evidence="8 9" id="KW-0694">RNA-binding</keyword>
<dbReference type="AlphaFoldDB" id="A0A3D9IFD2"/>
<sequence length="435" mass="48360">MTDNDEVLWSGGLGIVRKLEHSGFQAYLVGGCVRDKLIGRSLHDIDIATSAKPEEVMATFARTLPTGLKHGTVTVMEAGRAYEVTTFRRESDYSDSRRPDEVEFVLDIVEDLSRRDFTFNAMAFGSDGMIVDPFGGQDALRAGVVDCVGDPSERFGEDALRMLRAIRFASEFEFALLPDVWEGIIQHRQKLRNVAMERVSAEWDKMMSGSGPEQANHFLFKSGLLAHTKEALPDSVKLAAERYRLNGSTWEWDKWGQATSEEASLGNLLQLPMLSEPDHRWAALLMGAGINEEDGAELFRSLRFSGKRSDRITGIMGINEMLSVYDENSVRTGWVYAVLDYGRAAAEDWCTVNEILDETLADARKWLKEMPVVSVSELNVRGDELARSLDKPPGPWIATLLEELLEEVAFGSIPNDKDSLLSAAKQARGTSNEQG</sequence>
<proteinExistence type="inferred from homology"/>
<comment type="similarity">
    <text evidence="9">Belongs to the tRNA nucleotidyltransferase/poly(A) polymerase family.</text>
</comment>
<keyword evidence="3" id="KW-0819">tRNA processing</keyword>
<keyword evidence="14" id="KW-1185">Reference proteome</keyword>
<dbReference type="OrthoDB" id="9805698at2"/>
<dbReference type="Pfam" id="PF13735">
    <property type="entry name" value="tRNA_NucTran2_2"/>
    <property type="match status" value="1"/>
</dbReference>
<dbReference type="InterPro" id="IPR043519">
    <property type="entry name" value="NT_sf"/>
</dbReference>
<evidence type="ECO:0000256" key="6">
    <source>
        <dbReference type="ARBA" id="ARBA00022741"/>
    </source>
</evidence>
<keyword evidence="6" id="KW-0547">Nucleotide-binding</keyword>
<evidence type="ECO:0000256" key="4">
    <source>
        <dbReference type="ARBA" id="ARBA00022695"/>
    </source>
</evidence>
<dbReference type="SUPFAM" id="SSF81891">
    <property type="entry name" value="Poly A polymerase C-terminal region-like"/>
    <property type="match status" value="1"/>
</dbReference>
<keyword evidence="5" id="KW-0479">Metal-binding</keyword>
<evidence type="ECO:0000313" key="13">
    <source>
        <dbReference type="EMBL" id="RED60410.1"/>
    </source>
</evidence>
<dbReference type="Gene3D" id="1.10.3090.10">
    <property type="entry name" value="cca-adding enzyme, domain 2"/>
    <property type="match status" value="1"/>
</dbReference>
<dbReference type="InterPro" id="IPR002646">
    <property type="entry name" value="PolA_pol_head_dom"/>
</dbReference>
<evidence type="ECO:0000259" key="12">
    <source>
        <dbReference type="Pfam" id="PF13735"/>
    </source>
</evidence>
<keyword evidence="7" id="KW-0460">Magnesium</keyword>
<evidence type="ECO:0000256" key="5">
    <source>
        <dbReference type="ARBA" id="ARBA00022723"/>
    </source>
</evidence>
<name>A0A3D9IFD2_9BACL</name>
<feature type="domain" description="Poly A polymerase head" evidence="10">
    <location>
        <begin position="26"/>
        <end position="145"/>
    </location>
</feature>
<evidence type="ECO:0000256" key="7">
    <source>
        <dbReference type="ARBA" id="ARBA00022842"/>
    </source>
</evidence>
<dbReference type="CDD" id="cd05398">
    <property type="entry name" value="NT_ClassII-CCAase"/>
    <property type="match status" value="1"/>
</dbReference>
<accession>A0A3D9IFD2</accession>
<dbReference type="Proteomes" id="UP000256869">
    <property type="component" value="Unassembled WGS sequence"/>
</dbReference>
<evidence type="ECO:0000259" key="11">
    <source>
        <dbReference type="Pfam" id="PF12627"/>
    </source>
</evidence>
<dbReference type="InterPro" id="IPR032810">
    <property type="entry name" value="CCA-adding_enz_C"/>
</dbReference>
<dbReference type="EMBL" id="QRDY01000006">
    <property type="protein sequence ID" value="RED60410.1"/>
    <property type="molecule type" value="Genomic_DNA"/>
</dbReference>
<dbReference type="GO" id="GO:0016779">
    <property type="term" value="F:nucleotidyltransferase activity"/>
    <property type="evidence" value="ECO:0007669"/>
    <property type="project" value="UniProtKB-KW"/>
</dbReference>
<comment type="cofactor">
    <cofactor evidence="1">
        <name>Mg(2+)</name>
        <dbReference type="ChEBI" id="CHEBI:18420"/>
    </cofactor>
</comment>
<evidence type="ECO:0000313" key="14">
    <source>
        <dbReference type="Proteomes" id="UP000256869"/>
    </source>
</evidence>
<gene>
    <name evidence="13" type="ORF">DFP95_106201</name>
</gene>
<dbReference type="Gene3D" id="3.30.460.10">
    <property type="entry name" value="Beta Polymerase, domain 2"/>
    <property type="match status" value="1"/>
</dbReference>
<comment type="caution">
    <text evidence="13">The sequence shown here is derived from an EMBL/GenBank/DDBJ whole genome shotgun (WGS) entry which is preliminary data.</text>
</comment>
<dbReference type="GO" id="GO:0046872">
    <property type="term" value="F:metal ion binding"/>
    <property type="evidence" value="ECO:0007669"/>
    <property type="project" value="UniProtKB-KW"/>
</dbReference>
<dbReference type="GO" id="GO:0000049">
    <property type="term" value="F:tRNA binding"/>
    <property type="evidence" value="ECO:0007669"/>
    <property type="project" value="TreeGrafter"/>
</dbReference>
<evidence type="ECO:0000256" key="9">
    <source>
        <dbReference type="RuleBase" id="RU003953"/>
    </source>
</evidence>
<keyword evidence="2 9" id="KW-0808">Transferase</keyword>
<feature type="domain" description="tRNA nucleotidyltransferase/poly(A) polymerase RNA and SrmB- binding" evidence="11">
    <location>
        <begin position="174"/>
        <end position="227"/>
    </location>
</feature>
<evidence type="ECO:0000256" key="2">
    <source>
        <dbReference type="ARBA" id="ARBA00022679"/>
    </source>
</evidence>
<dbReference type="Pfam" id="PF01743">
    <property type="entry name" value="PolyA_pol"/>
    <property type="match status" value="1"/>
</dbReference>
<dbReference type="Pfam" id="PF12627">
    <property type="entry name" value="PolyA_pol_RNAbd"/>
    <property type="match status" value="1"/>
</dbReference>
<feature type="domain" description="CCA-adding enzyme C-terminal" evidence="12">
    <location>
        <begin position="278"/>
        <end position="423"/>
    </location>
</feature>
<dbReference type="PANTHER" id="PTHR46173:SF1">
    <property type="entry name" value="CCA TRNA NUCLEOTIDYLTRANSFERASE 1, MITOCHONDRIAL"/>
    <property type="match status" value="1"/>
</dbReference>
<dbReference type="PANTHER" id="PTHR46173">
    <property type="entry name" value="CCA TRNA NUCLEOTIDYLTRANSFERASE 1, MITOCHONDRIAL"/>
    <property type="match status" value="1"/>
</dbReference>
<dbReference type="InterPro" id="IPR032828">
    <property type="entry name" value="PolyA_RNA-bd"/>
</dbReference>
<protein>
    <submittedName>
        <fullName evidence="13">tRNA nucleotidyltransferase (CCA-adding enzyme)</fullName>
    </submittedName>
</protein>
<dbReference type="Gene3D" id="1.10.246.80">
    <property type="match status" value="1"/>
</dbReference>
<evidence type="ECO:0000256" key="8">
    <source>
        <dbReference type="ARBA" id="ARBA00022884"/>
    </source>
</evidence>
<organism evidence="13 14">
    <name type="scientific">Cohnella lupini</name>
    <dbReference type="NCBI Taxonomy" id="1294267"/>
    <lineage>
        <taxon>Bacteria</taxon>
        <taxon>Bacillati</taxon>
        <taxon>Bacillota</taxon>
        <taxon>Bacilli</taxon>
        <taxon>Bacillales</taxon>
        <taxon>Paenibacillaceae</taxon>
        <taxon>Cohnella</taxon>
    </lineage>
</organism>
<reference evidence="13 14" key="1">
    <citation type="submission" date="2018-07" db="EMBL/GenBank/DDBJ databases">
        <title>Genomic Encyclopedia of Type Strains, Phase III (KMG-III): the genomes of soil and plant-associated and newly described type strains.</title>
        <authorList>
            <person name="Whitman W."/>
        </authorList>
    </citation>
    <scope>NUCLEOTIDE SEQUENCE [LARGE SCALE GENOMIC DNA]</scope>
    <source>
        <strain evidence="13 14">CECT 8236</strain>
    </source>
</reference>
<evidence type="ECO:0000256" key="1">
    <source>
        <dbReference type="ARBA" id="ARBA00001946"/>
    </source>
</evidence>
<dbReference type="GO" id="GO:0008033">
    <property type="term" value="P:tRNA processing"/>
    <property type="evidence" value="ECO:0007669"/>
    <property type="project" value="UniProtKB-KW"/>
</dbReference>
<dbReference type="NCBIfam" id="NF009814">
    <property type="entry name" value="PRK13299.1"/>
    <property type="match status" value="1"/>
</dbReference>
<dbReference type="GO" id="GO:0000166">
    <property type="term" value="F:nucleotide binding"/>
    <property type="evidence" value="ECO:0007669"/>
    <property type="project" value="UniProtKB-KW"/>
</dbReference>
<keyword evidence="4" id="KW-0548">Nucleotidyltransferase</keyword>
<evidence type="ECO:0000259" key="10">
    <source>
        <dbReference type="Pfam" id="PF01743"/>
    </source>
</evidence>